<keyword evidence="3" id="KW-1185">Reference proteome</keyword>
<keyword evidence="2" id="KW-0378">Hydrolase</keyword>
<reference evidence="2 3" key="1">
    <citation type="submission" date="2021-04" db="EMBL/GenBank/DDBJ databases">
        <title>Ruania sp. nov., isolated from sandy soil of mangrove forest.</title>
        <authorList>
            <person name="Ge X."/>
            <person name="Huang R."/>
            <person name="Liu W."/>
        </authorList>
    </citation>
    <scope>NUCLEOTIDE SEQUENCE [LARGE SCALE GENOMIC DNA]</scope>
    <source>
        <strain evidence="2 3">N2-46</strain>
    </source>
</reference>
<dbReference type="SUPFAM" id="SSF53474">
    <property type="entry name" value="alpha/beta-Hydrolases"/>
    <property type="match status" value="1"/>
</dbReference>
<feature type="domain" description="AB hydrolase-1" evidence="1">
    <location>
        <begin position="44"/>
        <end position="251"/>
    </location>
</feature>
<dbReference type="Proteomes" id="UP000826651">
    <property type="component" value="Unassembled WGS sequence"/>
</dbReference>
<dbReference type="EMBL" id="JAGSHT010000014">
    <property type="protein sequence ID" value="MBZ2197546.1"/>
    <property type="molecule type" value="Genomic_DNA"/>
</dbReference>
<dbReference type="GO" id="GO:0016787">
    <property type="term" value="F:hydrolase activity"/>
    <property type="evidence" value="ECO:0007669"/>
    <property type="project" value="UniProtKB-KW"/>
</dbReference>
<evidence type="ECO:0000313" key="2">
    <source>
        <dbReference type="EMBL" id="MBZ2197546.1"/>
    </source>
</evidence>
<dbReference type="InterPro" id="IPR029058">
    <property type="entry name" value="AB_hydrolase_fold"/>
</dbReference>
<gene>
    <name evidence="2" type="ORF">KCQ71_15400</name>
</gene>
<name>A0ABS7SE52_9MICO</name>
<dbReference type="Pfam" id="PF12697">
    <property type="entry name" value="Abhydrolase_6"/>
    <property type="match status" value="1"/>
</dbReference>
<dbReference type="RefSeq" id="WP_223407453.1">
    <property type="nucleotide sequence ID" value="NZ_JAGSHT010000014.1"/>
</dbReference>
<dbReference type="Gene3D" id="3.40.50.1820">
    <property type="entry name" value="alpha/beta hydrolase"/>
    <property type="match status" value="1"/>
</dbReference>
<accession>A0ABS7SE52</accession>
<sequence length="267" mass="27614">MSRVTATDGTSIGFDVLSDNGPTVVLISGGLDDGSENLPIGRWLAGAFRVVTYRRRGRADSGDTQPYSVQREVDDLAAVIDETGGRAHLFGASSGGALALRAAAAGLPIDRIATHEVPYVLGEDMIAAWQAYTRDLDAALDAGDRPEALRLFMRLAGSSEDDIAAAEAAPVWPGLTALAPTLRYDAACIGAGPPPPELLAAVQQPVLLSTGATIDPHSAGLPFDFFGRAADAAAALLPSGRRATVTVAGHVAEPALLGPILTDFYND</sequence>
<protein>
    <submittedName>
        <fullName evidence="2">Alpha/beta fold hydrolase</fullName>
    </submittedName>
</protein>
<dbReference type="InterPro" id="IPR000073">
    <property type="entry name" value="AB_hydrolase_1"/>
</dbReference>
<comment type="caution">
    <text evidence="2">The sequence shown here is derived from an EMBL/GenBank/DDBJ whole genome shotgun (WGS) entry which is preliminary data.</text>
</comment>
<organism evidence="2 3">
    <name type="scientific">Occultella gossypii</name>
    <dbReference type="NCBI Taxonomy" id="2800820"/>
    <lineage>
        <taxon>Bacteria</taxon>
        <taxon>Bacillati</taxon>
        <taxon>Actinomycetota</taxon>
        <taxon>Actinomycetes</taxon>
        <taxon>Micrococcales</taxon>
        <taxon>Ruaniaceae</taxon>
        <taxon>Occultella</taxon>
    </lineage>
</organism>
<proteinExistence type="predicted"/>
<evidence type="ECO:0000313" key="3">
    <source>
        <dbReference type="Proteomes" id="UP000826651"/>
    </source>
</evidence>
<evidence type="ECO:0000259" key="1">
    <source>
        <dbReference type="Pfam" id="PF12697"/>
    </source>
</evidence>